<proteinExistence type="predicted"/>
<protein>
    <submittedName>
        <fullName evidence="1">Uncharacterized protein</fullName>
    </submittedName>
</protein>
<sequence length="27" mass="2709">KADSKEGVTKAAGRLSSLASSVMSSIQ</sequence>
<accession>A0A820P0X0</accession>
<organism evidence="1 2">
    <name type="scientific">Adineta steineri</name>
    <dbReference type="NCBI Taxonomy" id="433720"/>
    <lineage>
        <taxon>Eukaryota</taxon>
        <taxon>Metazoa</taxon>
        <taxon>Spiralia</taxon>
        <taxon>Gnathifera</taxon>
        <taxon>Rotifera</taxon>
        <taxon>Eurotatoria</taxon>
        <taxon>Bdelloidea</taxon>
        <taxon>Adinetida</taxon>
        <taxon>Adinetidae</taxon>
        <taxon>Adineta</taxon>
    </lineage>
</organism>
<name>A0A820P0X0_9BILA</name>
<reference evidence="1" key="1">
    <citation type="submission" date="2021-02" db="EMBL/GenBank/DDBJ databases">
        <authorList>
            <person name="Nowell W R."/>
        </authorList>
    </citation>
    <scope>NUCLEOTIDE SEQUENCE</scope>
</reference>
<evidence type="ECO:0000313" key="2">
    <source>
        <dbReference type="Proteomes" id="UP000663844"/>
    </source>
</evidence>
<dbReference type="AlphaFoldDB" id="A0A820P0X0"/>
<feature type="non-terminal residue" evidence="1">
    <location>
        <position position="1"/>
    </location>
</feature>
<dbReference type="Proteomes" id="UP000663844">
    <property type="component" value="Unassembled WGS sequence"/>
</dbReference>
<comment type="caution">
    <text evidence="1">The sequence shown here is derived from an EMBL/GenBank/DDBJ whole genome shotgun (WGS) entry which is preliminary data.</text>
</comment>
<dbReference type="EMBL" id="CAJOAZ010026000">
    <property type="protein sequence ID" value="CAF4397384.1"/>
    <property type="molecule type" value="Genomic_DNA"/>
</dbReference>
<feature type="non-terminal residue" evidence="1">
    <location>
        <position position="27"/>
    </location>
</feature>
<gene>
    <name evidence="1" type="ORF">OXD698_LOCUS51265</name>
</gene>
<evidence type="ECO:0000313" key="1">
    <source>
        <dbReference type="EMBL" id="CAF4397384.1"/>
    </source>
</evidence>